<dbReference type="OMA" id="VASQNPW"/>
<evidence type="ECO:0000313" key="3">
    <source>
        <dbReference type="Proteomes" id="UP000077755"/>
    </source>
</evidence>
<protein>
    <submittedName>
        <fullName evidence="2">Uncharacterized protein</fullName>
    </submittedName>
</protein>
<dbReference type="PANTHER" id="PTHR33670:SF14">
    <property type="entry name" value="T20H2.15 PROTEIN"/>
    <property type="match status" value="1"/>
</dbReference>
<dbReference type="EMBL" id="CP093346">
    <property type="protein sequence ID" value="WOG97760.1"/>
    <property type="molecule type" value="Genomic_DNA"/>
</dbReference>
<dbReference type="Proteomes" id="UP000077755">
    <property type="component" value="Chromosome 4"/>
</dbReference>
<name>A0A165Y147_DAUCS</name>
<sequence length="195" mass="21443">MEAVMLHHNRKLDRHMSAHPSEFFPYPTFPFASFNGGAAPYTPPFSFQGPPPPMDPRAHHYHHQQPPLLPLPIPNPYQNNNKRVNNKLTRHQSLSVKKSNFSGAGPKREKTGPVLPARRLGPEPKDVPKVLFSGKSNTVNIKEIDFVASTVVSPPPSSLPLPTFSIRPKLAANSPAVAVVDDGATNGLRRILHLP</sequence>
<feature type="compositionally biased region" description="Polar residues" evidence="1">
    <location>
        <begin position="91"/>
        <end position="102"/>
    </location>
</feature>
<dbReference type="AlphaFoldDB" id="A0A165Y147"/>
<evidence type="ECO:0000256" key="1">
    <source>
        <dbReference type="SAM" id="MobiDB-lite"/>
    </source>
</evidence>
<organism evidence="2 3">
    <name type="scientific">Daucus carota subsp. sativus</name>
    <name type="common">Carrot</name>
    <dbReference type="NCBI Taxonomy" id="79200"/>
    <lineage>
        <taxon>Eukaryota</taxon>
        <taxon>Viridiplantae</taxon>
        <taxon>Streptophyta</taxon>
        <taxon>Embryophyta</taxon>
        <taxon>Tracheophyta</taxon>
        <taxon>Spermatophyta</taxon>
        <taxon>Magnoliopsida</taxon>
        <taxon>eudicotyledons</taxon>
        <taxon>Gunneridae</taxon>
        <taxon>Pentapetalae</taxon>
        <taxon>asterids</taxon>
        <taxon>campanulids</taxon>
        <taxon>Apiales</taxon>
        <taxon>Apiaceae</taxon>
        <taxon>Apioideae</taxon>
        <taxon>Scandiceae</taxon>
        <taxon>Daucinae</taxon>
        <taxon>Daucus</taxon>
        <taxon>Daucus sect. Daucus</taxon>
    </lineage>
</organism>
<dbReference type="PANTHER" id="PTHR33670">
    <property type="entry name" value="SPLICING FACTOR, PROLINE- AND GLUTAMINE-RICH-LIKE"/>
    <property type="match status" value="1"/>
</dbReference>
<gene>
    <name evidence="2" type="ORF">DCAR_0417101</name>
</gene>
<dbReference type="OrthoDB" id="1939477at2759"/>
<dbReference type="Gramene" id="KZM98757">
    <property type="protein sequence ID" value="KZM98757"/>
    <property type="gene ID" value="DCAR_013881"/>
</dbReference>
<reference evidence="2" key="2">
    <citation type="submission" date="2022-03" db="EMBL/GenBank/DDBJ databases">
        <title>Draft title - Genomic analysis of global carrot germplasm unveils the trajectory of domestication and the origin of high carotenoid orange carrot.</title>
        <authorList>
            <person name="Iorizzo M."/>
            <person name="Ellison S."/>
            <person name="Senalik D."/>
            <person name="Macko-Podgorni A."/>
            <person name="Grzebelus D."/>
            <person name="Bostan H."/>
            <person name="Rolling W."/>
            <person name="Curaba J."/>
            <person name="Simon P."/>
        </authorList>
    </citation>
    <scope>NUCLEOTIDE SEQUENCE</scope>
    <source>
        <tissue evidence="2">Leaf</tissue>
    </source>
</reference>
<keyword evidence="3" id="KW-1185">Reference proteome</keyword>
<dbReference type="KEGG" id="dcr:108217402"/>
<evidence type="ECO:0000313" key="2">
    <source>
        <dbReference type="EMBL" id="WOG97760.1"/>
    </source>
</evidence>
<reference evidence="2" key="1">
    <citation type="journal article" date="2016" name="Nat. Genet.">
        <title>A high-quality carrot genome assembly provides new insights into carotenoid accumulation and asterid genome evolution.</title>
        <authorList>
            <person name="Iorizzo M."/>
            <person name="Ellison S."/>
            <person name="Senalik D."/>
            <person name="Zeng P."/>
            <person name="Satapoomin P."/>
            <person name="Huang J."/>
            <person name="Bowman M."/>
            <person name="Iovene M."/>
            <person name="Sanseverino W."/>
            <person name="Cavagnaro P."/>
            <person name="Yildiz M."/>
            <person name="Macko-Podgorni A."/>
            <person name="Moranska E."/>
            <person name="Grzebelus E."/>
            <person name="Grzebelus D."/>
            <person name="Ashrafi H."/>
            <person name="Zheng Z."/>
            <person name="Cheng S."/>
            <person name="Spooner D."/>
            <person name="Van Deynze A."/>
            <person name="Simon P."/>
        </authorList>
    </citation>
    <scope>NUCLEOTIDE SEQUENCE</scope>
    <source>
        <tissue evidence="2">Leaf</tissue>
    </source>
</reference>
<accession>A0A165Y147</accession>
<feature type="region of interest" description="Disordered" evidence="1">
    <location>
        <begin position="75"/>
        <end position="128"/>
    </location>
</feature>
<proteinExistence type="predicted"/>